<evidence type="ECO:0000313" key="4">
    <source>
        <dbReference type="Proteomes" id="UP000029120"/>
    </source>
</evidence>
<feature type="domain" description="Factor of DNA methylation 1-5/IDN2" evidence="2">
    <location>
        <begin position="230"/>
        <end position="327"/>
    </location>
</feature>
<evidence type="ECO:0000313" key="3">
    <source>
        <dbReference type="EMBL" id="KFK42457.1"/>
    </source>
</evidence>
<dbReference type="PANTHER" id="PTHR21596">
    <property type="entry name" value="RIBONUCLEASE P SUBUNIT P38"/>
    <property type="match status" value="1"/>
</dbReference>
<dbReference type="PANTHER" id="PTHR21596:SF53">
    <property type="entry name" value="FACTOR OF DNA METHYLATION 5-RELATED"/>
    <property type="match status" value="1"/>
</dbReference>
<dbReference type="EMBL" id="CM002870">
    <property type="protein sequence ID" value="KFK42457.1"/>
    <property type="molecule type" value="Genomic_DNA"/>
</dbReference>
<dbReference type="Proteomes" id="UP000029120">
    <property type="component" value="Chromosome 2"/>
</dbReference>
<organism evidence="3 4">
    <name type="scientific">Arabis alpina</name>
    <name type="common">Alpine rock-cress</name>
    <dbReference type="NCBI Taxonomy" id="50452"/>
    <lineage>
        <taxon>Eukaryota</taxon>
        <taxon>Viridiplantae</taxon>
        <taxon>Streptophyta</taxon>
        <taxon>Embryophyta</taxon>
        <taxon>Tracheophyta</taxon>
        <taxon>Spermatophyta</taxon>
        <taxon>Magnoliopsida</taxon>
        <taxon>eudicotyledons</taxon>
        <taxon>Gunneridae</taxon>
        <taxon>Pentapetalae</taxon>
        <taxon>rosids</taxon>
        <taxon>malvids</taxon>
        <taxon>Brassicales</taxon>
        <taxon>Brassicaceae</taxon>
        <taxon>Arabideae</taxon>
        <taxon>Arabis</taxon>
    </lineage>
</organism>
<proteinExistence type="predicted"/>
<sequence length="330" mass="38529">MKATEEMEKIQKEVNKYLEKMKKEMNNYLKKMKEELKKEISEEIVEVLKKDLEDMRYELEELGDMNSVLIVKERQSNDEIQEAHKELIKGLRDFSSGESCKIGVKRIGELGEKPFMDACKKRFTGEEAMVQHAWLWSKWLKNIKNPAWHPFKFVGSGNKMKEVVDEEDEKLRNLREKWGEEVVNAVKTALEELNEFNPSGRNDEIQEAHKELIKGLRDLSCGESCEVGVKRIGELDEKPFMNACKKRFTGEEAMVQGAKLCSKWQQIINNPTWQPFKRVGTGNKIKEVVDEEDKKLRKLRKRWGEEVMNAVKTSLEELNEFNPSGRLFNP</sequence>
<evidence type="ECO:0000259" key="2">
    <source>
        <dbReference type="Pfam" id="PF03469"/>
    </source>
</evidence>
<reference evidence="4" key="1">
    <citation type="journal article" date="2015" name="Nat. Plants">
        <title>Genome expansion of Arabis alpina linked with retrotransposition and reduced symmetric DNA methylation.</title>
        <authorList>
            <person name="Willing E.M."/>
            <person name="Rawat V."/>
            <person name="Mandakova T."/>
            <person name="Maumus F."/>
            <person name="James G.V."/>
            <person name="Nordstroem K.J."/>
            <person name="Becker C."/>
            <person name="Warthmann N."/>
            <person name="Chica C."/>
            <person name="Szarzynska B."/>
            <person name="Zytnicki M."/>
            <person name="Albani M.C."/>
            <person name="Kiefer C."/>
            <person name="Bergonzi S."/>
            <person name="Castaings L."/>
            <person name="Mateos J.L."/>
            <person name="Berns M.C."/>
            <person name="Bujdoso N."/>
            <person name="Piofczyk T."/>
            <person name="de Lorenzo L."/>
            <person name="Barrero-Sicilia C."/>
            <person name="Mateos I."/>
            <person name="Piednoel M."/>
            <person name="Hagmann J."/>
            <person name="Chen-Min-Tao R."/>
            <person name="Iglesias-Fernandez R."/>
            <person name="Schuster S.C."/>
            <person name="Alonso-Blanco C."/>
            <person name="Roudier F."/>
            <person name="Carbonero P."/>
            <person name="Paz-Ares J."/>
            <person name="Davis S.J."/>
            <person name="Pecinka A."/>
            <person name="Quesneville H."/>
            <person name="Colot V."/>
            <person name="Lysak M.A."/>
            <person name="Weigel D."/>
            <person name="Coupland G."/>
            <person name="Schneeberger K."/>
        </authorList>
    </citation>
    <scope>NUCLEOTIDE SEQUENCE [LARGE SCALE GENOMIC DNA]</scope>
    <source>
        <strain evidence="4">cv. Pajares</strain>
    </source>
</reference>
<evidence type="ECO:0000256" key="1">
    <source>
        <dbReference type="SAM" id="Coils"/>
    </source>
</evidence>
<keyword evidence="1" id="KW-0175">Coiled coil</keyword>
<dbReference type="eggNOG" id="ENOG502QRE8">
    <property type="taxonomic scope" value="Eukaryota"/>
</dbReference>
<name>A0A087HK05_ARAAL</name>
<dbReference type="Gramene" id="KFK42457">
    <property type="protein sequence ID" value="KFK42457"/>
    <property type="gene ID" value="AALP_AA2G259200"/>
</dbReference>
<dbReference type="OrthoDB" id="1892195at2759"/>
<dbReference type="InterPro" id="IPR005379">
    <property type="entry name" value="FDM1-5/IDN2_XH"/>
</dbReference>
<gene>
    <name evidence="3" type="ordered locus">AALP_Aa2g259200</name>
</gene>
<feature type="coiled-coil region" evidence="1">
    <location>
        <begin position="7"/>
        <end position="65"/>
    </location>
</feature>
<dbReference type="OMA" id="SKAFMEG"/>
<keyword evidence="4" id="KW-1185">Reference proteome</keyword>
<dbReference type="Pfam" id="PF03469">
    <property type="entry name" value="XH"/>
    <property type="match status" value="2"/>
</dbReference>
<dbReference type="GO" id="GO:0080188">
    <property type="term" value="P:gene silencing by siRNA-directed DNA methylation"/>
    <property type="evidence" value="ECO:0007669"/>
    <property type="project" value="InterPro"/>
</dbReference>
<dbReference type="AlphaFoldDB" id="A0A087HK05"/>
<accession>A0A087HK05</accession>
<feature type="domain" description="Factor of DNA methylation 1-5/IDN2" evidence="2">
    <location>
        <begin position="105"/>
        <end position="202"/>
    </location>
</feature>
<protein>
    <recommendedName>
        <fullName evidence="2">Factor of DNA methylation 1-5/IDN2 domain-containing protein</fullName>
    </recommendedName>
</protein>
<dbReference type="InterPro" id="IPR045177">
    <property type="entry name" value="FDM1-5/IDN2"/>
</dbReference>